<dbReference type="Gene3D" id="1.10.10.2910">
    <property type="match status" value="1"/>
</dbReference>
<protein>
    <recommendedName>
        <fullName evidence="1">IrrE N-terminal-like domain-containing protein</fullName>
    </recommendedName>
</protein>
<dbReference type="Proteomes" id="UP000053300">
    <property type="component" value="Unassembled WGS sequence"/>
</dbReference>
<feature type="domain" description="IrrE N-terminal-like" evidence="1">
    <location>
        <begin position="45"/>
        <end position="151"/>
    </location>
</feature>
<gene>
    <name evidence="2" type="ORF">AS359_03630</name>
</gene>
<comment type="caution">
    <text evidence="2">The sequence shown here is derived from an EMBL/GenBank/DDBJ whole genome shotgun (WGS) entry which is preliminary data.</text>
</comment>
<evidence type="ECO:0000313" key="2">
    <source>
        <dbReference type="EMBL" id="KUF40616.1"/>
    </source>
</evidence>
<reference evidence="2 3" key="1">
    <citation type="submission" date="2015-12" db="EMBL/GenBank/DDBJ databases">
        <title>Complete genome sequence of a multi-drug resistant strain Acidovorax sp. 12322-1.</title>
        <authorList>
            <person name="Ming D."/>
            <person name="Wang M."/>
            <person name="Hu S."/>
            <person name="Zhou Y."/>
            <person name="Jiang T."/>
        </authorList>
    </citation>
    <scope>NUCLEOTIDE SEQUENCE [LARGE SCALE GENOMIC DNA]</scope>
    <source>
        <strain evidence="2 3">12322-1</strain>
    </source>
</reference>
<dbReference type="AlphaFoldDB" id="A0A0W7Z001"/>
<dbReference type="PANTHER" id="PTHR43236:SF2">
    <property type="entry name" value="BLL0069 PROTEIN"/>
    <property type="match status" value="1"/>
</dbReference>
<keyword evidence="3" id="KW-1185">Reference proteome</keyword>
<evidence type="ECO:0000313" key="3">
    <source>
        <dbReference type="Proteomes" id="UP000053300"/>
    </source>
</evidence>
<dbReference type="PANTHER" id="PTHR43236">
    <property type="entry name" value="ANTITOXIN HIGA1"/>
    <property type="match status" value="1"/>
</dbReference>
<accession>A0A1V3TL00</accession>
<dbReference type="InterPro" id="IPR010359">
    <property type="entry name" value="IrrE_HExxH"/>
</dbReference>
<dbReference type="EMBL" id="LPXH01000027">
    <property type="protein sequence ID" value="KUF40616.1"/>
    <property type="molecule type" value="Genomic_DNA"/>
</dbReference>
<evidence type="ECO:0000259" key="1">
    <source>
        <dbReference type="Pfam" id="PF06114"/>
    </source>
</evidence>
<proteinExistence type="predicted"/>
<name>A0A0W7Z001_9BURK</name>
<organism evidence="2 3">
    <name type="scientific">Comamonas kerstersii</name>
    <dbReference type="NCBI Taxonomy" id="225992"/>
    <lineage>
        <taxon>Bacteria</taxon>
        <taxon>Pseudomonadati</taxon>
        <taxon>Pseudomonadota</taxon>
        <taxon>Betaproteobacteria</taxon>
        <taxon>Burkholderiales</taxon>
        <taxon>Comamonadaceae</taxon>
        <taxon>Comamonas</taxon>
    </lineage>
</organism>
<dbReference type="Pfam" id="PF06114">
    <property type="entry name" value="Peptidase_M78"/>
    <property type="match status" value="1"/>
</dbReference>
<accession>A0A0W7Z001</accession>
<sequence length="173" mass="19308">MALLAEGILKLHWDQTVPVNVAHIVKQMGVGLQLQDTLATNAQLTITPDNRATITLNRQLPPALQRYAVAHALGHVALHHLRPGMSQHIPVSEDFRLDFDQRHAVEANDFALRLLMPEPALRYALEDMRARDLEELAHVFAVPALFVKQRLADLGLKLPAHAVRSKHSVIIDT</sequence>
<dbReference type="InterPro" id="IPR052345">
    <property type="entry name" value="Rad_response_metalloprotease"/>
</dbReference>
<dbReference type="RefSeq" id="WP_058880010.1">
    <property type="nucleotide sequence ID" value="NZ_CAUCIF010000002.1"/>
</dbReference>